<feature type="transmembrane region" description="Helical" evidence="2">
    <location>
        <begin position="398"/>
        <end position="415"/>
    </location>
</feature>
<proteinExistence type="predicted"/>
<evidence type="ECO:0000259" key="3">
    <source>
        <dbReference type="Pfam" id="PF26371"/>
    </source>
</evidence>
<feature type="transmembrane region" description="Helical" evidence="2">
    <location>
        <begin position="447"/>
        <end position="467"/>
    </location>
</feature>
<protein>
    <submittedName>
        <fullName evidence="4">Membrane protein</fullName>
    </submittedName>
</protein>
<feature type="region of interest" description="Disordered" evidence="1">
    <location>
        <begin position="1"/>
        <end position="40"/>
    </location>
</feature>
<feature type="transmembrane region" description="Helical" evidence="2">
    <location>
        <begin position="117"/>
        <end position="141"/>
    </location>
</feature>
<evidence type="ECO:0000256" key="1">
    <source>
        <dbReference type="SAM" id="MobiDB-lite"/>
    </source>
</evidence>
<dbReference type="Proteomes" id="UP000603708">
    <property type="component" value="Unassembled WGS sequence"/>
</dbReference>
<dbReference type="InterPro" id="IPR058983">
    <property type="entry name" value="AftB_C"/>
</dbReference>
<dbReference type="EMBL" id="BNCD01000013">
    <property type="protein sequence ID" value="GHH83277.1"/>
    <property type="molecule type" value="Genomic_DNA"/>
</dbReference>
<reference evidence="4" key="1">
    <citation type="journal article" date="2014" name="Int. J. Syst. Evol. Microbiol.">
        <title>Complete genome sequence of Corynebacterium casei LMG S-19264T (=DSM 44701T), isolated from a smear-ripened cheese.</title>
        <authorList>
            <consortium name="US DOE Joint Genome Institute (JGI-PGF)"/>
            <person name="Walter F."/>
            <person name="Albersmeier A."/>
            <person name="Kalinowski J."/>
            <person name="Ruckert C."/>
        </authorList>
    </citation>
    <scope>NUCLEOTIDE SEQUENCE</scope>
    <source>
        <strain evidence="4">JCM 5069</strain>
    </source>
</reference>
<comment type="caution">
    <text evidence="4">The sequence shown here is derived from an EMBL/GenBank/DDBJ whole genome shotgun (WGS) entry which is preliminary data.</text>
</comment>
<evidence type="ECO:0000313" key="4">
    <source>
        <dbReference type="EMBL" id="GHH83277.1"/>
    </source>
</evidence>
<organism evidence="4 5">
    <name type="scientific">Streptomyces sulfonofaciens</name>
    <dbReference type="NCBI Taxonomy" id="68272"/>
    <lineage>
        <taxon>Bacteria</taxon>
        <taxon>Bacillati</taxon>
        <taxon>Actinomycetota</taxon>
        <taxon>Actinomycetes</taxon>
        <taxon>Kitasatosporales</taxon>
        <taxon>Streptomycetaceae</taxon>
        <taxon>Streptomyces</taxon>
    </lineage>
</organism>
<dbReference type="Pfam" id="PF26371">
    <property type="entry name" value="AftB_C"/>
    <property type="match status" value="1"/>
</dbReference>
<name>A0A919L4A7_9ACTN</name>
<feature type="transmembrane region" description="Helical" evidence="2">
    <location>
        <begin position="294"/>
        <end position="311"/>
    </location>
</feature>
<feature type="compositionally biased region" description="Polar residues" evidence="1">
    <location>
        <begin position="1"/>
        <end position="10"/>
    </location>
</feature>
<feature type="transmembrane region" description="Helical" evidence="2">
    <location>
        <begin position="421"/>
        <end position="440"/>
    </location>
</feature>
<accession>A0A919L4A7</accession>
<dbReference type="AlphaFoldDB" id="A0A919L4A7"/>
<keyword evidence="5" id="KW-1185">Reference proteome</keyword>
<sequence length="673" mass="70419">MKRDMTTSTHARGSRGPRTSRASRARRPPAGRARRPERHDAAGRPRLAVLVLPVLLVGVAGFQRRWMSDDGHIYLRTARQVLAGHGPVFNAGERAEASTGTLWQWLLVLAGLPGLDLARAAVCSGLLLTVLGFGFATLGAVRLHTRACRPGSTPVVLLPLGSLVLLALPPVWDFATSGLETGLTTCWLAGAWLRLVTRPRSAATSALLGLGPLVRPDLGLVSAVLLAAQWWCTRPPRRAALCSLAAALALPLAYEVFRAGYYGHLVPLPAVTKEASVSLWGRGLGYLADFTGPYLLWIPALVVGAAALWALRRPVPGGARGTTAGRPSARATAAPVRGRPRGTRLAGRPAPHGARRTRAPVGTAGARTVPVVAAGARTVPVGAAGAARAQGPDRARRAQALAPVFAGALCWLYVIRVGGDFMHGRMLLPGLLLMLLPVFAVPATRAWVCAVAAVGIWAVACACWLRVGYAGGIGPAGVADERGVYVRQNASAHPVHHHFAAAPRLRSYARTVRAAERAGSPALVLGGKRLAGSSPSVTGVHAVLGFDGTVVPLSGAALDPIGLGYPLAAHSEREPGGRVGHDKHLPRAWVLADRGTAADLPPGARRAQVAAARRALHCGPLADLAAATRARLTPARFWHNLTGAWRRTAFRFPADPVRAAHDMCGPRAPGAGH</sequence>
<reference evidence="4" key="2">
    <citation type="submission" date="2020-09" db="EMBL/GenBank/DDBJ databases">
        <authorList>
            <person name="Sun Q."/>
            <person name="Ohkuma M."/>
        </authorList>
    </citation>
    <scope>NUCLEOTIDE SEQUENCE</scope>
    <source>
        <strain evidence="4">JCM 5069</strain>
    </source>
</reference>
<gene>
    <name evidence="4" type="ORF">GCM10018793_44970</name>
</gene>
<feature type="domain" description="Terminal beta-(1-&gt;2)-arabinofuranosyltransferase C-terminal" evidence="3">
    <location>
        <begin position="538"/>
        <end position="644"/>
    </location>
</feature>
<keyword evidence="2" id="KW-0472">Membrane</keyword>
<evidence type="ECO:0000313" key="5">
    <source>
        <dbReference type="Proteomes" id="UP000603708"/>
    </source>
</evidence>
<feature type="transmembrane region" description="Helical" evidence="2">
    <location>
        <begin position="239"/>
        <end position="257"/>
    </location>
</feature>
<feature type="region of interest" description="Disordered" evidence="1">
    <location>
        <begin position="319"/>
        <end position="360"/>
    </location>
</feature>
<feature type="compositionally biased region" description="Basic residues" evidence="1">
    <location>
        <begin position="21"/>
        <end position="36"/>
    </location>
</feature>
<evidence type="ECO:0000256" key="2">
    <source>
        <dbReference type="SAM" id="Phobius"/>
    </source>
</evidence>
<keyword evidence="2" id="KW-1133">Transmembrane helix</keyword>
<keyword evidence="2" id="KW-0812">Transmembrane</keyword>